<keyword evidence="5" id="KW-1185">Reference proteome</keyword>
<dbReference type="Pfam" id="PF20597">
    <property type="entry name" value="pAdhesive_15"/>
    <property type="match status" value="1"/>
</dbReference>
<feature type="signal peptide" evidence="2">
    <location>
        <begin position="1"/>
        <end position="22"/>
    </location>
</feature>
<reference evidence="4 5" key="1">
    <citation type="submission" date="2014-09" db="EMBL/GenBank/DDBJ databases">
        <authorList>
            <person name="Ellenberger Sabrina"/>
        </authorList>
    </citation>
    <scope>NUCLEOTIDE SEQUENCE [LARGE SCALE GENOMIC DNA]</scope>
    <source>
        <strain evidence="4 5">CBS 412.66</strain>
    </source>
</reference>
<name>A0A0B7N882_9FUNG</name>
<dbReference type="AlphaFoldDB" id="A0A0B7N882"/>
<evidence type="ECO:0000256" key="2">
    <source>
        <dbReference type="SAM" id="SignalP"/>
    </source>
</evidence>
<sequence length="656" mass="71097">MTRPLSIVLSVLLVTSTSLVQAIGGRSRMLFLRDVQEDFNQCRGSGWENDMLTRFTGIFFGDFYTGGSQDILGSLAVEGNMHAPNYIVNANHGSDCTNPNSLNSYGLVVGGTIDTFNTHVHGNAFIAGGGTTEEILELDQGCIVTDQEGTGIFDFALVKNLLQSSSEDFANYPATSILESDGSLTELRNGELGYYEILTFNTCGEAACSADPDTESDPNAIFLNIGNWNGVQGSTIDPDKTYVFNIPVKNGATFTMSTNHPSNGFNPCNVIYNVYPVDDNGAFMADGEFTFIRKTSNQLGGFVLAPRGHIVDGSTGNFAGTIVGKDYTWENLNAGVEIHDYASAGGNCDQYLGCIPNHVTTTPSITVTPTTTTTTSKSRTRTWSTTISINTSSLTRFLFWKQIAIPTIGIDFTARETTTETVTRTTSTPMSTTVIDTTYEQIVSVPITLETTLTTVMTMVTTDSDGDPTVVTTTSTEVDDITSFSGETTTVTELTSTIYSDTTVVEETTETFTTTETLETFSDTTCIENSPNVVTVGSTKTETVDEVTDSTTVTQPGKTTTLTVTTDIFTTTETDSVFTVTDYETTTRKKFLIDRVTRTVTECDAYLSTCATVTIGGGEDSKTYDGKHYGHHHGYGEECNEEDEEDYDDDKYNNKD</sequence>
<evidence type="ECO:0000313" key="5">
    <source>
        <dbReference type="Proteomes" id="UP000054107"/>
    </source>
</evidence>
<feature type="domain" description="Choice-of-anchor A" evidence="3">
    <location>
        <begin position="50"/>
        <end position="338"/>
    </location>
</feature>
<feature type="compositionally biased region" description="Acidic residues" evidence="1">
    <location>
        <begin position="638"/>
        <end position="649"/>
    </location>
</feature>
<dbReference type="STRING" id="35722.A0A0B7N882"/>
<organism evidence="4 5">
    <name type="scientific">Parasitella parasitica</name>
    <dbReference type="NCBI Taxonomy" id="35722"/>
    <lineage>
        <taxon>Eukaryota</taxon>
        <taxon>Fungi</taxon>
        <taxon>Fungi incertae sedis</taxon>
        <taxon>Mucoromycota</taxon>
        <taxon>Mucoromycotina</taxon>
        <taxon>Mucoromycetes</taxon>
        <taxon>Mucorales</taxon>
        <taxon>Mucorineae</taxon>
        <taxon>Mucoraceae</taxon>
        <taxon>Parasitella</taxon>
    </lineage>
</organism>
<dbReference type="InterPro" id="IPR026588">
    <property type="entry name" value="Choice_anch_A"/>
</dbReference>
<dbReference type="NCBIfam" id="TIGR04215">
    <property type="entry name" value="choice_anch_A"/>
    <property type="match status" value="1"/>
</dbReference>
<keyword evidence="2" id="KW-0732">Signal</keyword>
<accession>A0A0B7N882</accession>
<feature type="region of interest" description="Disordered" evidence="1">
    <location>
        <begin position="633"/>
        <end position="656"/>
    </location>
</feature>
<protein>
    <recommendedName>
        <fullName evidence="3">Choice-of-anchor A domain-containing protein</fullName>
    </recommendedName>
</protein>
<evidence type="ECO:0000259" key="3">
    <source>
        <dbReference type="Pfam" id="PF20597"/>
    </source>
</evidence>
<dbReference type="OrthoDB" id="2419531at2759"/>
<dbReference type="EMBL" id="LN726728">
    <property type="protein sequence ID" value="CEP11620.1"/>
    <property type="molecule type" value="Genomic_DNA"/>
</dbReference>
<evidence type="ECO:0000313" key="4">
    <source>
        <dbReference type="EMBL" id="CEP11620.1"/>
    </source>
</evidence>
<evidence type="ECO:0000256" key="1">
    <source>
        <dbReference type="SAM" id="MobiDB-lite"/>
    </source>
</evidence>
<feature type="chain" id="PRO_5002120253" description="Choice-of-anchor A domain-containing protein" evidence="2">
    <location>
        <begin position="23"/>
        <end position="656"/>
    </location>
</feature>
<gene>
    <name evidence="4" type="primary">PARPA_05500.1 scaffold 18616</name>
</gene>
<proteinExistence type="predicted"/>
<dbReference type="Proteomes" id="UP000054107">
    <property type="component" value="Unassembled WGS sequence"/>
</dbReference>